<dbReference type="InterPro" id="IPR050266">
    <property type="entry name" value="AB_hydrolase_sf"/>
</dbReference>
<dbReference type="SUPFAM" id="SSF53474">
    <property type="entry name" value="alpha/beta-Hydrolases"/>
    <property type="match status" value="1"/>
</dbReference>
<comment type="caution">
    <text evidence="3">The sequence shown here is derived from an EMBL/GenBank/DDBJ whole genome shotgun (WGS) entry which is preliminary data.</text>
</comment>
<dbReference type="Pfam" id="PF12697">
    <property type="entry name" value="Abhydrolase_6"/>
    <property type="match status" value="1"/>
</dbReference>
<feature type="signal peptide" evidence="1">
    <location>
        <begin position="1"/>
        <end position="24"/>
    </location>
</feature>
<protein>
    <recommendedName>
        <fullName evidence="2">AB hydrolase-1 domain-containing protein</fullName>
    </recommendedName>
</protein>
<reference evidence="3 4" key="1">
    <citation type="submission" date="2014-07" db="EMBL/GenBank/DDBJ databases">
        <title>Draft Genome Sequence of Gephyronic Acid Producer, Cystobacter violaceus Strain Cb vi76.</title>
        <authorList>
            <person name="Stevens D.C."/>
            <person name="Young J."/>
            <person name="Carmichael R."/>
            <person name="Tan J."/>
            <person name="Taylor R.E."/>
        </authorList>
    </citation>
    <scope>NUCLEOTIDE SEQUENCE [LARGE SCALE GENOMIC DNA]</scope>
    <source>
        <strain evidence="3 4">Cb vi76</strain>
    </source>
</reference>
<name>A0A084SLQ5_9BACT</name>
<dbReference type="PANTHER" id="PTHR43798">
    <property type="entry name" value="MONOACYLGLYCEROL LIPASE"/>
    <property type="match status" value="1"/>
</dbReference>
<organism evidence="3 4">
    <name type="scientific">Archangium violaceum Cb vi76</name>
    <dbReference type="NCBI Taxonomy" id="1406225"/>
    <lineage>
        <taxon>Bacteria</taxon>
        <taxon>Pseudomonadati</taxon>
        <taxon>Myxococcota</taxon>
        <taxon>Myxococcia</taxon>
        <taxon>Myxococcales</taxon>
        <taxon>Cystobacterineae</taxon>
        <taxon>Archangiaceae</taxon>
        <taxon>Archangium</taxon>
    </lineage>
</organism>
<evidence type="ECO:0000259" key="2">
    <source>
        <dbReference type="Pfam" id="PF12697"/>
    </source>
</evidence>
<proteinExistence type="predicted"/>
<sequence>MKKTIRSMSAWLVLLLALALPAMAEAHGSQGVKVERREFPVRLANGQRYTVVGYLYYQGSLKNRPVQILTHGITYNHGYWDMPEVDGQDYSYARYMARRNYAVLALDLPGTGESDKLDGDALNLAESASALHQVARHLRATAAKNTFETLIYVGHSNGALIATFAQAQYGDAQALVNTGWLNTAHEVPVEQSVLLGFLEQGPYIHIPSEMRSALFYDPAHSNPELIAYDNETADAVTRGQYLDLLTMLGSPASIPTADIRVPVMVQLGENDLVASASYARAEARMYPRSRLVWVDTLDNTGHVFNGHYGKERGWAAIDLWLRLVVR</sequence>
<dbReference type="InterPro" id="IPR000073">
    <property type="entry name" value="AB_hydrolase_1"/>
</dbReference>
<dbReference type="InterPro" id="IPR029058">
    <property type="entry name" value="AB_hydrolase_fold"/>
</dbReference>
<evidence type="ECO:0000313" key="4">
    <source>
        <dbReference type="Proteomes" id="UP000028547"/>
    </source>
</evidence>
<evidence type="ECO:0000313" key="3">
    <source>
        <dbReference type="EMBL" id="KFA89390.1"/>
    </source>
</evidence>
<dbReference type="Gene3D" id="3.40.50.1820">
    <property type="entry name" value="alpha/beta hydrolase"/>
    <property type="match status" value="1"/>
</dbReference>
<accession>A0A084SLQ5</accession>
<evidence type="ECO:0000256" key="1">
    <source>
        <dbReference type="SAM" id="SignalP"/>
    </source>
</evidence>
<dbReference type="PANTHER" id="PTHR43798:SF33">
    <property type="entry name" value="HYDROLASE, PUTATIVE (AFU_ORTHOLOGUE AFUA_2G14860)-RELATED"/>
    <property type="match status" value="1"/>
</dbReference>
<gene>
    <name evidence="3" type="ORF">Q664_35500</name>
</gene>
<keyword evidence="1" id="KW-0732">Signal</keyword>
<feature type="chain" id="PRO_5001781459" description="AB hydrolase-1 domain-containing protein" evidence="1">
    <location>
        <begin position="25"/>
        <end position="326"/>
    </location>
</feature>
<dbReference type="RefSeq" id="WP_043405597.1">
    <property type="nucleotide sequence ID" value="NZ_JPMI01000247.1"/>
</dbReference>
<dbReference type="AlphaFoldDB" id="A0A084SLQ5"/>
<dbReference type="GO" id="GO:0016020">
    <property type="term" value="C:membrane"/>
    <property type="evidence" value="ECO:0007669"/>
    <property type="project" value="TreeGrafter"/>
</dbReference>
<feature type="domain" description="AB hydrolase-1" evidence="2">
    <location>
        <begin position="68"/>
        <end position="306"/>
    </location>
</feature>
<dbReference type="EMBL" id="JPMI01000247">
    <property type="protein sequence ID" value="KFA89390.1"/>
    <property type="molecule type" value="Genomic_DNA"/>
</dbReference>
<dbReference type="Proteomes" id="UP000028547">
    <property type="component" value="Unassembled WGS sequence"/>
</dbReference>